<evidence type="ECO:0000313" key="3">
    <source>
        <dbReference type="EMBL" id="OGM53811.1"/>
    </source>
</evidence>
<name>A0A1F8AQ96_9BACT</name>
<keyword evidence="1" id="KW-0472">Membrane</keyword>
<feature type="transmembrane region" description="Helical" evidence="1">
    <location>
        <begin position="189"/>
        <end position="207"/>
    </location>
</feature>
<dbReference type="EMBL" id="MGGW01000020">
    <property type="protein sequence ID" value="OGM53811.1"/>
    <property type="molecule type" value="Genomic_DNA"/>
</dbReference>
<feature type="domain" description="Methyltransferase" evidence="2">
    <location>
        <begin position="40"/>
        <end position="128"/>
    </location>
</feature>
<protein>
    <recommendedName>
        <fullName evidence="2">Methyltransferase domain-containing protein</fullName>
    </recommendedName>
</protein>
<gene>
    <name evidence="3" type="ORF">A3E44_05335</name>
</gene>
<dbReference type="Proteomes" id="UP000178603">
    <property type="component" value="Unassembled WGS sequence"/>
</dbReference>
<reference evidence="3 4" key="1">
    <citation type="journal article" date="2016" name="Nat. Commun.">
        <title>Thousands of microbial genomes shed light on interconnected biogeochemical processes in an aquifer system.</title>
        <authorList>
            <person name="Anantharaman K."/>
            <person name="Brown C.T."/>
            <person name="Hug L.A."/>
            <person name="Sharon I."/>
            <person name="Castelle C.J."/>
            <person name="Probst A.J."/>
            <person name="Thomas B.C."/>
            <person name="Singh A."/>
            <person name="Wilkins M.J."/>
            <person name="Karaoz U."/>
            <person name="Brodie E.L."/>
            <person name="Williams K.H."/>
            <person name="Hubbard S.S."/>
            <person name="Banfield J.F."/>
        </authorList>
    </citation>
    <scope>NUCLEOTIDE SEQUENCE [LARGE SCALE GENOMIC DNA]</scope>
</reference>
<dbReference type="InterPro" id="IPR041698">
    <property type="entry name" value="Methyltransf_25"/>
</dbReference>
<evidence type="ECO:0000256" key="1">
    <source>
        <dbReference type="SAM" id="Phobius"/>
    </source>
</evidence>
<evidence type="ECO:0000259" key="2">
    <source>
        <dbReference type="Pfam" id="PF13649"/>
    </source>
</evidence>
<feature type="transmembrane region" description="Helical" evidence="1">
    <location>
        <begin position="12"/>
        <end position="29"/>
    </location>
</feature>
<keyword evidence="1" id="KW-1133">Transmembrane helix</keyword>
<dbReference type="AlphaFoldDB" id="A0A1F8AQ96"/>
<evidence type="ECO:0000313" key="4">
    <source>
        <dbReference type="Proteomes" id="UP000178603"/>
    </source>
</evidence>
<keyword evidence="1" id="KW-0812">Transmembrane</keyword>
<dbReference type="CDD" id="cd02440">
    <property type="entry name" value="AdoMet_MTases"/>
    <property type="match status" value="1"/>
</dbReference>
<dbReference type="Gene3D" id="3.40.50.150">
    <property type="entry name" value="Vaccinia Virus protein VP39"/>
    <property type="match status" value="1"/>
</dbReference>
<sequence>MDWRPILKKVDAFFAPIYAILPFTHYGLVMRLVRGHGETILDVGCADGAFMEFIIKNSKENKIPTGVDIFEPYLKKAKTRKIYKRLVKKDIKNLDESIGRFDIVLCSQVIEHLTRREGLKLIANLENIAKRRIIFIIPVGGLPQDPYDGNPYQKHLSAWYPRDFKEKGYKVWGQGARILYGYGNRVRKLGPISYIFSLVSFIFWPMLALKPEWAIYMFCWKDN</sequence>
<dbReference type="SUPFAM" id="SSF53335">
    <property type="entry name" value="S-adenosyl-L-methionine-dependent methyltransferases"/>
    <property type="match status" value="1"/>
</dbReference>
<dbReference type="InterPro" id="IPR029063">
    <property type="entry name" value="SAM-dependent_MTases_sf"/>
</dbReference>
<dbReference type="Pfam" id="PF13649">
    <property type="entry name" value="Methyltransf_25"/>
    <property type="match status" value="1"/>
</dbReference>
<accession>A0A1F8AQ96</accession>
<proteinExistence type="predicted"/>
<comment type="caution">
    <text evidence="3">The sequence shown here is derived from an EMBL/GenBank/DDBJ whole genome shotgun (WGS) entry which is preliminary data.</text>
</comment>
<organism evidence="3 4">
    <name type="scientific">Candidatus Woesebacteria bacterium RIFCSPHIGHO2_12_FULL_41_24</name>
    <dbReference type="NCBI Taxonomy" id="1802510"/>
    <lineage>
        <taxon>Bacteria</taxon>
        <taxon>Candidatus Woeseibacteriota</taxon>
    </lineage>
</organism>